<dbReference type="AlphaFoldDB" id="A0A6A0AAR5"/>
<dbReference type="EMBL" id="BLLF01004351">
    <property type="protein sequence ID" value="GFH29453.1"/>
    <property type="molecule type" value="Genomic_DNA"/>
</dbReference>
<feature type="non-terminal residue" evidence="1">
    <location>
        <position position="1"/>
    </location>
</feature>
<organism evidence="1 2">
    <name type="scientific">Haematococcus lacustris</name>
    <name type="common">Green alga</name>
    <name type="synonym">Haematococcus pluvialis</name>
    <dbReference type="NCBI Taxonomy" id="44745"/>
    <lineage>
        <taxon>Eukaryota</taxon>
        <taxon>Viridiplantae</taxon>
        <taxon>Chlorophyta</taxon>
        <taxon>core chlorophytes</taxon>
        <taxon>Chlorophyceae</taxon>
        <taxon>CS clade</taxon>
        <taxon>Chlamydomonadales</taxon>
        <taxon>Haematococcaceae</taxon>
        <taxon>Haematococcus</taxon>
    </lineage>
</organism>
<evidence type="ECO:0000313" key="2">
    <source>
        <dbReference type="Proteomes" id="UP000485058"/>
    </source>
</evidence>
<proteinExistence type="predicted"/>
<gene>
    <name evidence="1" type="ORF">HaLaN_28108</name>
</gene>
<evidence type="ECO:0000313" key="1">
    <source>
        <dbReference type="EMBL" id="GFH29453.1"/>
    </source>
</evidence>
<dbReference type="Proteomes" id="UP000485058">
    <property type="component" value="Unassembled WGS sequence"/>
</dbReference>
<feature type="non-terminal residue" evidence="1">
    <location>
        <position position="42"/>
    </location>
</feature>
<keyword evidence="2" id="KW-1185">Reference proteome</keyword>
<accession>A0A6A0AAR5</accession>
<name>A0A6A0AAR5_HAELA</name>
<reference evidence="1 2" key="1">
    <citation type="submission" date="2020-02" db="EMBL/GenBank/DDBJ databases">
        <title>Draft genome sequence of Haematococcus lacustris strain NIES-144.</title>
        <authorList>
            <person name="Morimoto D."/>
            <person name="Nakagawa S."/>
            <person name="Yoshida T."/>
            <person name="Sawayama S."/>
        </authorList>
    </citation>
    <scope>NUCLEOTIDE SEQUENCE [LARGE SCALE GENOMIC DNA]</scope>
    <source>
        <strain evidence="1 2">NIES-144</strain>
    </source>
</reference>
<comment type="caution">
    <text evidence="1">The sequence shown here is derived from an EMBL/GenBank/DDBJ whole genome shotgun (WGS) entry which is preliminary data.</text>
</comment>
<protein>
    <submittedName>
        <fullName evidence="1">Uncharacterized protein</fullName>
    </submittedName>
</protein>
<sequence length="42" mass="4579">MSGLGSSLFCTPPESMREVLVIARFDLTYGDKVRGAQHPKPS</sequence>